<reference evidence="2" key="1">
    <citation type="journal article" date="2019" name="Int. J. Syst. Evol. Microbiol.">
        <title>The Global Catalogue of Microorganisms (GCM) 10K type strain sequencing project: providing services to taxonomists for standard genome sequencing and annotation.</title>
        <authorList>
            <consortium name="The Broad Institute Genomics Platform"/>
            <consortium name="The Broad Institute Genome Sequencing Center for Infectious Disease"/>
            <person name="Wu L."/>
            <person name="Ma J."/>
        </authorList>
    </citation>
    <scope>NUCLEOTIDE SEQUENCE [LARGE SCALE GENOMIC DNA]</scope>
    <source>
        <strain evidence="2">JCM 14919</strain>
    </source>
</reference>
<comment type="caution">
    <text evidence="1">The sequence shown here is derived from an EMBL/GenBank/DDBJ whole genome shotgun (WGS) entry which is preliminary data.</text>
</comment>
<keyword evidence="2" id="KW-1185">Reference proteome</keyword>
<proteinExistence type="predicted"/>
<evidence type="ECO:0000313" key="1">
    <source>
        <dbReference type="EMBL" id="GAA2185204.1"/>
    </source>
</evidence>
<gene>
    <name evidence="1" type="ORF">GCM10009786_00600</name>
</gene>
<dbReference type="EMBL" id="BAAAOP010000001">
    <property type="protein sequence ID" value="GAA2185204.1"/>
    <property type="molecule type" value="Genomic_DNA"/>
</dbReference>
<dbReference type="Proteomes" id="UP001501084">
    <property type="component" value="Unassembled WGS sequence"/>
</dbReference>
<evidence type="ECO:0000313" key="2">
    <source>
        <dbReference type="Proteomes" id="UP001501084"/>
    </source>
</evidence>
<name>A0ABP5MWM8_9MICO</name>
<sequence>MIPFALLQTRHPRCKPTNIHPAITCGYPTGPTRPRIEELAKSICVEAARKAMIYSFNRVPLKAGTNHSR</sequence>
<accession>A0ABP5MWM8</accession>
<protein>
    <submittedName>
        <fullName evidence="1">Uncharacterized protein</fullName>
    </submittedName>
</protein>
<organism evidence="1 2">
    <name type="scientific">Leucobacter alluvii</name>
    <dbReference type="NCBI Taxonomy" id="340321"/>
    <lineage>
        <taxon>Bacteria</taxon>
        <taxon>Bacillati</taxon>
        <taxon>Actinomycetota</taxon>
        <taxon>Actinomycetes</taxon>
        <taxon>Micrococcales</taxon>
        <taxon>Microbacteriaceae</taxon>
        <taxon>Leucobacter</taxon>
    </lineage>
</organism>